<feature type="domain" description="Coenzyme Q-binding protein COQ10 START" evidence="1">
    <location>
        <begin position="90"/>
        <end position="206"/>
    </location>
</feature>
<dbReference type="InterPro" id="IPR047137">
    <property type="entry name" value="ORF3"/>
</dbReference>
<dbReference type="Pfam" id="PF03364">
    <property type="entry name" value="Polyketide_cyc"/>
    <property type="match status" value="1"/>
</dbReference>
<accession>M1V6T4</accession>
<dbReference type="SUPFAM" id="SSF55961">
    <property type="entry name" value="Bet v1-like"/>
    <property type="match status" value="1"/>
</dbReference>
<dbReference type="GeneID" id="16992673"/>
<evidence type="ECO:0000313" key="3">
    <source>
        <dbReference type="Proteomes" id="UP000007014"/>
    </source>
</evidence>
<dbReference type="PANTHER" id="PTHR33824:SF7">
    <property type="entry name" value="POLYKETIDE CYCLASE_DEHYDRASE AND LIPID TRANSPORT SUPERFAMILY PROTEIN"/>
    <property type="match status" value="1"/>
</dbReference>
<dbReference type="RefSeq" id="XP_005535480.1">
    <property type="nucleotide sequence ID" value="XM_005535423.1"/>
</dbReference>
<reference evidence="2 3" key="2">
    <citation type="journal article" date="2007" name="BMC Biol.">
        <title>A 100%-complete sequence reveals unusually simple genomic features in the hot-spring red alga Cyanidioschyzon merolae.</title>
        <authorList>
            <person name="Nozaki H."/>
            <person name="Takano H."/>
            <person name="Misumi O."/>
            <person name="Terasawa K."/>
            <person name="Matsuzaki M."/>
            <person name="Maruyama S."/>
            <person name="Nishida K."/>
            <person name="Yagisawa F."/>
            <person name="Yoshida Y."/>
            <person name="Fujiwara T."/>
            <person name="Takio S."/>
            <person name="Tamura K."/>
            <person name="Chung S.J."/>
            <person name="Nakamura S."/>
            <person name="Kuroiwa H."/>
            <person name="Tanaka K."/>
            <person name="Sato N."/>
            <person name="Kuroiwa T."/>
        </authorList>
    </citation>
    <scope>NUCLEOTIDE SEQUENCE [LARGE SCALE GENOMIC DNA]</scope>
    <source>
        <strain evidence="2 3">10D</strain>
    </source>
</reference>
<protein>
    <recommendedName>
        <fullName evidence="1">Coenzyme Q-binding protein COQ10 START domain-containing protein</fullName>
    </recommendedName>
</protein>
<dbReference type="AlphaFoldDB" id="M1V6T4"/>
<gene>
    <name evidence="2" type="ORF">CYME_CMD122C</name>
</gene>
<reference evidence="2 3" key="1">
    <citation type="journal article" date="2004" name="Nature">
        <title>Genome sequence of the ultrasmall unicellular red alga Cyanidioschyzon merolae 10D.</title>
        <authorList>
            <person name="Matsuzaki M."/>
            <person name="Misumi O."/>
            <person name="Shin-i T."/>
            <person name="Maruyama S."/>
            <person name="Takahara M."/>
            <person name="Miyagishima S."/>
            <person name="Mori T."/>
            <person name="Nishida K."/>
            <person name="Yagisawa F."/>
            <person name="Nishida K."/>
            <person name="Yoshida Y."/>
            <person name="Nishimura Y."/>
            <person name="Nakao S."/>
            <person name="Kobayashi T."/>
            <person name="Momoyama Y."/>
            <person name="Higashiyama T."/>
            <person name="Minoda A."/>
            <person name="Sano M."/>
            <person name="Nomoto H."/>
            <person name="Oishi K."/>
            <person name="Hayashi H."/>
            <person name="Ohta F."/>
            <person name="Nishizaka S."/>
            <person name="Haga S."/>
            <person name="Miura S."/>
            <person name="Morishita T."/>
            <person name="Kabeya Y."/>
            <person name="Terasawa K."/>
            <person name="Suzuki Y."/>
            <person name="Ishii Y."/>
            <person name="Asakawa S."/>
            <person name="Takano H."/>
            <person name="Ohta N."/>
            <person name="Kuroiwa H."/>
            <person name="Tanaka K."/>
            <person name="Shimizu N."/>
            <person name="Sugano S."/>
            <person name="Sato N."/>
            <person name="Nozaki H."/>
            <person name="Ogasawara N."/>
            <person name="Kohara Y."/>
            <person name="Kuroiwa T."/>
        </authorList>
    </citation>
    <scope>NUCLEOTIDE SEQUENCE [LARGE SCALE GENOMIC DNA]</scope>
    <source>
        <strain evidence="2 3">10D</strain>
    </source>
</reference>
<dbReference type="InterPro" id="IPR005031">
    <property type="entry name" value="COQ10_START"/>
</dbReference>
<name>M1V6T4_CYAM1</name>
<dbReference type="OrthoDB" id="3580at2759"/>
<sequence length="244" mass="27606">MFTVCLPKQLFRVHRDACFVGGYAPATTPGWCALTRGAARPAARVANQRASNTLQRRLRSAAEGEASGKPAPGEAQQATWVAVKAAIVIESPRSLVYRLFADLDRVKDWSASLAQCQRSESEPGVVEWKFSWQSVELEWKTRDTRIIPNQRIEWRSISGLEHYGAALFDDAKDNTFMNIESTPCTRLTMHIRYDAMSPLAAAVLRTGVVRNFVETAIRMDLNRFRDYCLRQQMLERRRARNPSG</sequence>
<dbReference type="Proteomes" id="UP000007014">
    <property type="component" value="Chromosome 4"/>
</dbReference>
<evidence type="ECO:0000313" key="2">
    <source>
        <dbReference type="EMBL" id="BAM79194.1"/>
    </source>
</evidence>
<dbReference type="InterPro" id="IPR023393">
    <property type="entry name" value="START-like_dom_sf"/>
</dbReference>
<evidence type="ECO:0000259" key="1">
    <source>
        <dbReference type="Pfam" id="PF03364"/>
    </source>
</evidence>
<dbReference type="PANTHER" id="PTHR33824">
    <property type="entry name" value="POLYKETIDE CYCLASE/DEHYDRASE AND LIPID TRANSPORT SUPERFAMILY PROTEIN"/>
    <property type="match status" value="1"/>
</dbReference>
<organism evidence="2 3">
    <name type="scientific">Cyanidioschyzon merolae (strain NIES-3377 / 10D)</name>
    <name type="common">Unicellular red alga</name>
    <dbReference type="NCBI Taxonomy" id="280699"/>
    <lineage>
        <taxon>Eukaryota</taxon>
        <taxon>Rhodophyta</taxon>
        <taxon>Bangiophyceae</taxon>
        <taxon>Cyanidiales</taxon>
        <taxon>Cyanidiaceae</taxon>
        <taxon>Cyanidioschyzon</taxon>
    </lineage>
</organism>
<dbReference type="EMBL" id="AP006486">
    <property type="protein sequence ID" value="BAM79194.1"/>
    <property type="molecule type" value="Genomic_DNA"/>
</dbReference>
<dbReference type="Gene3D" id="3.30.530.20">
    <property type="match status" value="1"/>
</dbReference>
<dbReference type="HOGENOM" id="CLU_1139440_0_0_1"/>
<dbReference type="Gramene" id="CMD122CT">
    <property type="protein sequence ID" value="CMD122CT"/>
    <property type="gene ID" value="CMD122C"/>
</dbReference>
<keyword evidence="3" id="KW-1185">Reference proteome</keyword>
<dbReference type="OMA" id="TRIPNWM"/>
<dbReference type="STRING" id="280699.M1V6T4"/>
<dbReference type="KEGG" id="cme:CYME_CMD122C"/>
<proteinExistence type="predicted"/>